<dbReference type="InterPro" id="IPR038717">
    <property type="entry name" value="Tc1-like_DDE_dom"/>
</dbReference>
<proteinExistence type="predicted"/>
<dbReference type="Gene3D" id="3.30.420.10">
    <property type="entry name" value="Ribonuclease H-like superfamily/Ribonuclease H"/>
    <property type="match status" value="1"/>
</dbReference>
<reference evidence="2 3" key="1">
    <citation type="journal article" date="2017" name="Genome Biol. Evol.">
        <title>Phytophthora megakarya and P. palmivora, closely related causal agents of cacao black pod rot, underwent increases in genome sizes and gene numbers by different mechanisms.</title>
        <authorList>
            <person name="Ali S.S."/>
            <person name="Shao J."/>
            <person name="Lary D.J."/>
            <person name="Kronmiller B."/>
            <person name="Shen D."/>
            <person name="Strem M.D."/>
            <person name="Amoako-Attah I."/>
            <person name="Akrofi A.Y."/>
            <person name="Begoude B.A."/>
            <person name="Ten Hoopen G.M."/>
            <person name="Coulibaly K."/>
            <person name="Kebe B.I."/>
            <person name="Melnick R.L."/>
            <person name="Guiltinan M.J."/>
            <person name="Tyler B.M."/>
            <person name="Meinhardt L.W."/>
            <person name="Bailey B.A."/>
        </authorList>
    </citation>
    <scope>NUCLEOTIDE SEQUENCE [LARGE SCALE GENOMIC DNA]</scope>
    <source>
        <strain evidence="3">sbr112.9</strain>
    </source>
</reference>
<dbReference type="AlphaFoldDB" id="A0A2P4YDJ9"/>
<evidence type="ECO:0000313" key="3">
    <source>
        <dbReference type="Proteomes" id="UP000237271"/>
    </source>
</evidence>
<dbReference type="InterPro" id="IPR036397">
    <property type="entry name" value="RNaseH_sf"/>
</dbReference>
<dbReference type="GO" id="GO:0003676">
    <property type="term" value="F:nucleic acid binding"/>
    <property type="evidence" value="ECO:0007669"/>
    <property type="project" value="InterPro"/>
</dbReference>
<evidence type="ECO:0000259" key="1">
    <source>
        <dbReference type="Pfam" id="PF13358"/>
    </source>
</evidence>
<organism evidence="2 3">
    <name type="scientific">Phytophthora palmivora</name>
    <dbReference type="NCBI Taxonomy" id="4796"/>
    <lineage>
        <taxon>Eukaryota</taxon>
        <taxon>Sar</taxon>
        <taxon>Stramenopiles</taxon>
        <taxon>Oomycota</taxon>
        <taxon>Peronosporomycetes</taxon>
        <taxon>Peronosporales</taxon>
        <taxon>Peronosporaceae</taxon>
        <taxon>Phytophthora</taxon>
    </lineage>
</organism>
<feature type="domain" description="Tc1-like transposase DDE" evidence="1">
    <location>
        <begin position="170"/>
        <end position="321"/>
    </location>
</feature>
<name>A0A2P4YDJ9_9STRA</name>
<evidence type="ECO:0000313" key="2">
    <source>
        <dbReference type="EMBL" id="POM75887.1"/>
    </source>
</evidence>
<dbReference type="EMBL" id="NCKW01003617">
    <property type="protein sequence ID" value="POM75887.1"/>
    <property type="molecule type" value="Genomic_DNA"/>
</dbReference>
<dbReference type="SUPFAM" id="SSF46689">
    <property type="entry name" value="Homeodomain-like"/>
    <property type="match status" value="1"/>
</dbReference>
<keyword evidence="3" id="KW-1185">Reference proteome</keyword>
<sequence>MYHSVFFPVMPSQPSPDKVKRAATAFERTQAKARVVRAFEQGGNWRAVANANDVKYHTARRAIVASCEGPKKHGGLRRTTIKMTVDVMCKIEEYIDEDCRLTLEQICDRLFSEMGVVLSTSSVHRALQGMLYSIKKLRIEKTTMNSTDNKTKRKDFVDALNSHIENGNMIVFHDETNFNLYLSRSQGRSRVGDRATVALPPSKGKNLHVQGGVSSGAGLLLLKTHEGSIKKEENARFIAELFLAALRSEEYRELDSSKKVVIVTDNAPAHSGIEELAFKVLAEDGILNLNRLAILRLGPYSPMLNPIEGCWNSLKAKMKHYLAERKHEMMVRGEYETYTAQRMAILAEAVETSKHVITRQLVWKFERHCLHHCFAAERGEDMKLGA</sequence>
<dbReference type="OrthoDB" id="5977738at2759"/>
<gene>
    <name evidence="2" type="ORF">PHPALM_6945</name>
</gene>
<dbReference type="Proteomes" id="UP000237271">
    <property type="component" value="Unassembled WGS sequence"/>
</dbReference>
<protein>
    <submittedName>
        <fullName evidence="2">Transposase</fullName>
    </submittedName>
</protein>
<dbReference type="Pfam" id="PF13358">
    <property type="entry name" value="DDE_3"/>
    <property type="match status" value="1"/>
</dbReference>
<accession>A0A2P4YDJ9</accession>
<dbReference type="PANTHER" id="PTHR46564">
    <property type="entry name" value="TRANSPOSASE"/>
    <property type="match status" value="1"/>
</dbReference>
<dbReference type="PANTHER" id="PTHR46564:SF1">
    <property type="entry name" value="TRANSPOSASE"/>
    <property type="match status" value="1"/>
</dbReference>
<comment type="caution">
    <text evidence="2">The sequence shown here is derived from an EMBL/GenBank/DDBJ whole genome shotgun (WGS) entry which is preliminary data.</text>
</comment>
<dbReference type="InterPro" id="IPR009057">
    <property type="entry name" value="Homeodomain-like_sf"/>
</dbReference>